<keyword evidence="6" id="KW-0472">Membrane</keyword>
<dbReference type="GO" id="GO:0006886">
    <property type="term" value="P:intracellular protein transport"/>
    <property type="evidence" value="ECO:0007669"/>
    <property type="project" value="InterPro"/>
</dbReference>
<name>A0A5A9PBX5_9TELE</name>
<evidence type="ECO:0000256" key="2">
    <source>
        <dbReference type="ARBA" id="ARBA00010050"/>
    </source>
</evidence>
<dbReference type="InterPro" id="IPR011990">
    <property type="entry name" value="TPR-like_helical_dom_sf"/>
</dbReference>
<dbReference type="GO" id="GO:0031201">
    <property type="term" value="C:SNARE complex"/>
    <property type="evidence" value="ECO:0007669"/>
    <property type="project" value="TreeGrafter"/>
</dbReference>
<gene>
    <name evidence="10" type="ORF">E1301_Tti013129</name>
</gene>
<dbReference type="InterPro" id="IPR000744">
    <property type="entry name" value="NSF_attach"/>
</dbReference>
<evidence type="ECO:0000256" key="3">
    <source>
        <dbReference type="ARBA" id="ARBA00022448"/>
    </source>
</evidence>
<evidence type="ECO:0000256" key="1">
    <source>
        <dbReference type="ARBA" id="ARBA00004170"/>
    </source>
</evidence>
<keyword evidence="11" id="KW-1185">Reference proteome</keyword>
<dbReference type="AlphaFoldDB" id="A0A5A9PBX5"/>
<evidence type="ECO:0000256" key="9">
    <source>
        <dbReference type="SAM" id="MobiDB-lite"/>
    </source>
</evidence>
<comment type="subcellular location">
    <subcellularLocation>
        <location evidence="1">Membrane</location>
        <topology evidence="1">Peripheral membrane protein</topology>
    </subcellularLocation>
</comment>
<dbReference type="GO" id="GO:0019905">
    <property type="term" value="F:syntaxin binding"/>
    <property type="evidence" value="ECO:0007669"/>
    <property type="project" value="TreeGrafter"/>
</dbReference>
<dbReference type="PANTHER" id="PTHR13768:SF2">
    <property type="entry name" value="GAMMA-SOLUBLE NSF ATTACHMENT PROTEIN"/>
    <property type="match status" value="1"/>
</dbReference>
<dbReference type="GO" id="GO:0005774">
    <property type="term" value="C:vacuolar membrane"/>
    <property type="evidence" value="ECO:0007669"/>
    <property type="project" value="TreeGrafter"/>
</dbReference>
<keyword evidence="4" id="KW-0931">ER-Golgi transport</keyword>
<evidence type="ECO:0000256" key="4">
    <source>
        <dbReference type="ARBA" id="ARBA00022892"/>
    </source>
</evidence>
<comment type="similarity">
    <text evidence="2">Belongs to the SNAP family.</text>
</comment>
<protein>
    <recommendedName>
        <fullName evidence="7">Gamma-soluble NSF attachment protein</fullName>
    </recommendedName>
    <alternativeName>
        <fullName evidence="8">N-ethylmaleimide-sensitive factor attachment protein gamma</fullName>
    </alternativeName>
</protein>
<evidence type="ECO:0000256" key="8">
    <source>
        <dbReference type="ARBA" id="ARBA00042485"/>
    </source>
</evidence>
<sequence>MAAQKINEAHDHIAKAEKCLKTSMTKWKPDYDGAASEMAKAAVAFKNAKQFEQAKDAYLKEAEYQTENKTAYEQAGMMLKDMKRMPEAIQLIEKASVMYVENGTSGTAGIALDRAGKLDEAAVSIQKEKNMYKEIENYPTCFKKTIAQVLVHLHRGDFVAADKCVRESYSLPGFSGSEDCVAMETLLAAFDEQDEDGVNRVCNLPLLKYMDNDVSGYTFQNSIDYAKLAISLKAPGGGGGKKKKTPAAPQGGSTAPSQAEEDYEGGLC</sequence>
<reference evidence="10 11" key="1">
    <citation type="journal article" date="2019" name="Mol. Ecol. Resour.">
        <title>Chromosome-level genome assembly of Triplophysa tibetana, a fish adapted to the harsh high-altitude environment of the Tibetan Plateau.</title>
        <authorList>
            <person name="Yang X."/>
            <person name="Liu H."/>
            <person name="Ma Z."/>
            <person name="Zou Y."/>
            <person name="Zou M."/>
            <person name="Mao Y."/>
            <person name="Li X."/>
            <person name="Wang H."/>
            <person name="Chen T."/>
            <person name="Wang W."/>
            <person name="Yang R."/>
        </authorList>
    </citation>
    <scope>NUCLEOTIDE SEQUENCE [LARGE SCALE GENOMIC DNA]</scope>
    <source>
        <strain evidence="10">TTIB1903HZAU</strain>
        <tissue evidence="10">Muscle</tissue>
    </source>
</reference>
<feature type="compositionally biased region" description="Acidic residues" evidence="9">
    <location>
        <begin position="259"/>
        <end position="268"/>
    </location>
</feature>
<evidence type="ECO:0000313" key="11">
    <source>
        <dbReference type="Proteomes" id="UP000324632"/>
    </source>
</evidence>
<dbReference type="Pfam" id="PF14938">
    <property type="entry name" value="SNAP"/>
    <property type="match status" value="1"/>
</dbReference>
<keyword evidence="3" id="KW-0813">Transport</keyword>
<dbReference type="GO" id="GO:0005483">
    <property type="term" value="F:soluble NSF attachment protein activity"/>
    <property type="evidence" value="ECO:0007669"/>
    <property type="project" value="TreeGrafter"/>
</dbReference>
<evidence type="ECO:0000313" key="10">
    <source>
        <dbReference type="EMBL" id="KAA0718549.1"/>
    </source>
</evidence>
<comment type="caution">
    <text evidence="10">The sequence shown here is derived from an EMBL/GenBank/DDBJ whole genome shotgun (WGS) entry which is preliminary data.</text>
</comment>
<dbReference type="EMBL" id="SOYY01000007">
    <property type="protein sequence ID" value="KAA0718549.1"/>
    <property type="molecule type" value="Genomic_DNA"/>
</dbReference>
<evidence type="ECO:0000256" key="7">
    <source>
        <dbReference type="ARBA" id="ARBA00040047"/>
    </source>
</evidence>
<dbReference type="PANTHER" id="PTHR13768">
    <property type="entry name" value="SOLUBLE NSF ATTACHMENT PROTEIN SNAP"/>
    <property type="match status" value="1"/>
</dbReference>
<evidence type="ECO:0000256" key="6">
    <source>
        <dbReference type="ARBA" id="ARBA00023136"/>
    </source>
</evidence>
<accession>A0A5A9PBX5</accession>
<evidence type="ECO:0000256" key="5">
    <source>
        <dbReference type="ARBA" id="ARBA00022927"/>
    </source>
</evidence>
<feature type="region of interest" description="Disordered" evidence="9">
    <location>
        <begin position="236"/>
        <end position="268"/>
    </location>
</feature>
<organism evidence="10 11">
    <name type="scientific">Triplophysa tibetana</name>
    <dbReference type="NCBI Taxonomy" id="1572043"/>
    <lineage>
        <taxon>Eukaryota</taxon>
        <taxon>Metazoa</taxon>
        <taxon>Chordata</taxon>
        <taxon>Craniata</taxon>
        <taxon>Vertebrata</taxon>
        <taxon>Euteleostomi</taxon>
        <taxon>Actinopterygii</taxon>
        <taxon>Neopterygii</taxon>
        <taxon>Teleostei</taxon>
        <taxon>Ostariophysi</taxon>
        <taxon>Cypriniformes</taxon>
        <taxon>Nemacheilidae</taxon>
        <taxon>Triplophysa</taxon>
    </lineage>
</organism>
<keyword evidence="5" id="KW-0653">Protein transport</keyword>
<dbReference type="SUPFAM" id="SSF48452">
    <property type="entry name" value="TPR-like"/>
    <property type="match status" value="1"/>
</dbReference>
<dbReference type="GO" id="GO:0016192">
    <property type="term" value="P:vesicle-mediated transport"/>
    <property type="evidence" value="ECO:0007669"/>
    <property type="project" value="UniProtKB-KW"/>
</dbReference>
<dbReference type="Proteomes" id="UP000324632">
    <property type="component" value="Chromosome 7"/>
</dbReference>
<proteinExistence type="inferred from homology"/>
<dbReference type="Gene3D" id="1.25.40.10">
    <property type="entry name" value="Tetratricopeptide repeat domain"/>
    <property type="match status" value="2"/>
</dbReference>